<name>A0A8H6YRA9_9AGAR</name>
<keyword evidence="2" id="KW-0472">Membrane</keyword>
<accession>A0A8H6YRA9</accession>
<dbReference type="CDD" id="cd12087">
    <property type="entry name" value="TM_EGFR-like"/>
    <property type="match status" value="1"/>
</dbReference>
<evidence type="ECO:0000256" key="2">
    <source>
        <dbReference type="SAM" id="Phobius"/>
    </source>
</evidence>
<feature type="region of interest" description="Disordered" evidence="1">
    <location>
        <begin position="169"/>
        <end position="217"/>
    </location>
</feature>
<protein>
    <submittedName>
        <fullName evidence="4">Uncharacterized protein</fullName>
    </submittedName>
</protein>
<evidence type="ECO:0000313" key="5">
    <source>
        <dbReference type="Proteomes" id="UP000623467"/>
    </source>
</evidence>
<keyword evidence="5" id="KW-1185">Reference proteome</keyword>
<gene>
    <name evidence="4" type="ORF">MSAN_01031200</name>
</gene>
<organism evidence="4 5">
    <name type="scientific">Mycena sanguinolenta</name>
    <dbReference type="NCBI Taxonomy" id="230812"/>
    <lineage>
        <taxon>Eukaryota</taxon>
        <taxon>Fungi</taxon>
        <taxon>Dikarya</taxon>
        <taxon>Basidiomycota</taxon>
        <taxon>Agaricomycotina</taxon>
        <taxon>Agaricomycetes</taxon>
        <taxon>Agaricomycetidae</taxon>
        <taxon>Agaricales</taxon>
        <taxon>Marasmiineae</taxon>
        <taxon>Mycenaceae</taxon>
        <taxon>Mycena</taxon>
    </lineage>
</organism>
<feature type="transmembrane region" description="Helical" evidence="2">
    <location>
        <begin position="266"/>
        <end position="289"/>
    </location>
</feature>
<comment type="caution">
    <text evidence="4">The sequence shown here is derived from an EMBL/GenBank/DDBJ whole genome shotgun (WGS) entry which is preliminary data.</text>
</comment>
<dbReference type="Proteomes" id="UP000623467">
    <property type="component" value="Unassembled WGS sequence"/>
</dbReference>
<feature type="region of interest" description="Disordered" evidence="1">
    <location>
        <begin position="325"/>
        <end position="393"/>
    </location>
</feature>
<proteinExistence type="predicted"/>
<sequence length="428" mass="45208">MWLPHSFVVLVLAVVARGGIVNTTIDDSSSSFTFTGTWNTITPSSPCTICSSNPDPSQVHDGTWHDGNIHDGAPVGTSGSFTFTGSAVYIFGIDQAESQPDIAFTLESIQQVHHYTGTDQFVYNALFFSATGLASDQTHTVNWVFNLANTTTPVQAALFDYAIVTSGDDETTPIPSSTSTQHTTSSNKATSSSTRPASSTANSNSSRSTSLTGTSSMSAFSSADSAQLTSSGMMTVTTNPAGGIVTVTVPAQSAGSNPTTNTTSSLAAIIGGVIGALAVAILVMLLLWFRRRHARRLEPQSDKAPHAQFLRLEDYPPHSVRVLPRTNPREVAQSVPISLSSGSKIRHRNNASVIDAELSPSTDGHTTGTGHSDPSRTPPENSEPPAVVDNIPATTTTTNLQTLEERVAMLEALTVHQPPPAYIHEDDD</sequence>
<feature type="chain" id="PRO_5034354632" evidence="3">
    <location>
        <begin position="19"/>
        <end position="428"/>
    </location>
</feature>
<evidence type="ECO:0000256" key="3">
    <source>
        <dbReference type="SAM" id="SignalP"/>
    </source>
</evidence>
<evidence type="ECO:0000256" key="1">
    <source>
        <dbReference type="SAM" id="MobiDB-lite"/>
    </source>
</evidence>
<keyword evidence="2" id="KW-0812">Transmembrane</keyword>
<reference evidence="4" key="1">
    <citation type="submission" date="2020-05" db="EMBL/GenBank/DDBJ databases">
        <title>Mycena genomes resolve the evolution of fungal bioluminescence.</title>
        <authorList>
            <person name="Tsai I.J."/>
        </authorList>
    </citation>
    <scope>NUCLEOTIDE SEQUENCE</scope>
    <source>
        <strain evidence="4">160909Yilan</strain>
    </source>
</reference>
<dbReference type="OrthoDB" id="3063542at2759"/>
<dbReference type="AlphaFoldDB" id="A0A8H6YRA9"/>
<dbReference type="EMBL" id="JACAZH010000007">
    <property type="protein sequence ID" value="KAF7363734.1"/>
    <property type="molecule type" value="Genomic_DNA"/>
</dbReference>
<keyword evidence="3" id="KW-0732">Signal</keyword>
<keyword evidence="2" id="KW-1133">Transmembrane helix</keyword>
<evidence type="ECO:0000313" key="4">
    <source>
        <dbReference type="EMBL" id="KAF7363734.1"/>
    </source>
</evidence>
<feature type="compositionally biased region" description="Low complexity" evidence="1">
    <location>
        <begin position="172"/>
        <end position="217"/>
    </location>
</feature>
<feature type="compositionally biased region" description="Low complexity" evidence="1">
    <location>
        <begin position="359"/>
        <end position="372"/>
    </location>
</feature>
<feature type="signal peptide" evidence="3">
    <location>
        <begin position="1"/>
        <end position="18"/>
    </location>
</feature>